<organism evidence="2 3">
    <name type="scientific">Haloactinospora alba</name>
    <dbReference type="NCBI Taxonomy" id="405555"/>
    <lineage>
        <taxon>Bacteria</taxon>
        <taxon>Bacillati</taxon>
        <taxon>Actinomycetota</taxon>
        <taxon>Actinomycetes</taxon>
        <taxon>Streptosporangiales</taxon>
        <taxon>Nocardiopsidaceae</taxon>
        <taxon>Haloactinospora</taxon>
    </lineage>
</organism>
<comment type="caution">
    <text evidence="2">The sequence shown here is derived from an EMBL/GenBank/DDBJ whole genome shotgun (WGS) entry which is preliminary data.</text>
</comment>
<dbReference type="SUPFAM" id="SSF143422">
    <property type="entry name" value="Transposase IS200-like"/>
    <property type="match status" value="1"/>
</dbReference>
<dbReference type="EMBL" id="VFQC01000001">
    <property type="protein sequence ID" value="TQN32710.1"/>
    <property type="molecule type" value="Genomic_DNA"/>
</dbReference>
<reference evidence="2 3" key="1">
    <citation type="submission" date="2019-06" db="EMBL/GenBank/DDBJ databases">
        <title>Sequencing the genomes of 1000 actinobacteria strains.</title>
        <authorList>
            <person name="Klenk H.-P."/>
        </authorList>
    </citation>
    <scope>NUCLEOTIDE SEQUENCE [LARGE SCALE GENOMIC DNA]</scope>
    <source>
        <strain evidence="2 3">DSM 45015</strain>
    </source>
</reference>
<dbReference type="InterPro" id="IPR002686">
    <property type="entry name" value="Transposase_17"/>
</dbReference>
<protein>
    <submittedName>
        <fullName evidence="2">Putative transposase</fullName>
    </submittedName>
</protein>
<feature type="domain" description="Transposase IS200-like" evidence="1">
    <location>
        <begin position="4"/>
        <end position="108"/>
    </location>
</feature>
<evidence type="ECO:0000313" key="3">
    <source>
        <dbReference type="Proteomes" id="UP000317422"/>
    </source>
</evidence>
<name>A0A543NLL6_9ACTN</name>
<dbReference type="Gene3D" id="3.30.70.1290">
    <property type="entry name" value="Transposase IS200-like"/>
    <property type="match status" value="1"/>
</dbReference>
<dbReference type="AlphaFoldDB" id="A0A543NLL6"/>
<accession>A0A543NLL6</accession>
<proteinExistence type="predicted"/>
<dbReference type="NCBIfam" id="NF033573">
    <property type="entry name" value="transpos_IS200"/>
    <property type="match status" value="1"/>
</dbReference>
<dbReference type="GO" id="GO:0004803">
    <property type="term" value="F:transposase activity"/>
    <property type="evidence" value="ECO:0007669"/>
    <property type="project" value="InterPro"/>
</dbReference>
<evidence type="ECO:0000259" key="1">
    <source>
        <dbReference type="SMART" id="SM01321"/>
    </source>
</evidence>
<keyword evidence="3" id="KW-1185">Reference proteome</keyword>
<dbReference type="Pfam" id="PF01797">
    <property type="entry name" value="Y1_Tnp"/>
    <property type="match status" value="1"/>
</dbReference>
<dbReference type="PANTHER" id="PTHR33360:SF2">
    <property type="entry name" value="TRANSPOSASE FOR INSERTION SEQUENCE ELEMENT IS200"/>
    <property type="match status" value="1"/>
</dbReference>
<gene>
    <name evidence="2" type="ORF">FHX37_2688</name>
</gene>
<evidence type="ECO:0000313" key="2">
    <source>
        <dbReference type="EMBL" id="TQN32710.1"/>
    </source>
</evidence>
<dbReference type="SMART" id="SM01321">
    <property type="entry name" value="Y1_Tnp"/>
    <property type="match status" value="1"/>
</dbReference>
<dbReference type="PANTHER" id="PTHR33360">
    <property type="entry name" value="TRANSPOSASE FOR INSERTION SEQUENCE ELEMENT IS200"/>
    <property type="match status" value="1"/>
</dbReference>
<sequence length="112" mass="12636">MVVATTYRRDVLTSGHRNFPDPVLSTVWSDVGAHVSEFHGEDDHLHLLVESPPQVQVSPPANSPELVPPRRHQFRGRTHRTHLWSPSYPAVFCGGAPLSTIRQYVENQHRPS</sequence>
<dbReference type="InterPro" id="IPR036515">
    <property type="entry name" value="Transposase_17_sf"/>
</dbReference>
<dbReference type="GO" id="GO:0006313">
    <property type="term" value="P:DNA transposition"/>
    <property type="evidence" value="ECO:0007669"/>
    <property type="project" value="InterPro"/>
</dbReference>
<dbReference type="Proteomes" id="UP000317422">
    <property type="component" value="Unassembled WGS sequence"/>
</dbReference>
<dbReference type="GO" id="GO:0003677">
    <property type="term" value="F:DNA binding"/>
    <property type="evidence" value="ECO:0007669"/>
    <property type="project" value="InterPro"/>
</dbReference>